<sequence length="146" mass="15155">MEPQALAEACAATMWAGDEANRTLATRLAEVAPGRAVMCLDLGPQHLNSHGICHGGFIFALADSAFAYAANSHNVPMVAQVNQITFVSPARGGETLTATATELSRSGRSAIYDIMVTGGDGRLVATLRANGHSLPGQHIPDAQTQG</sequence>
<dbReference type="OrthoDB" id="32575at2"/>
<evidence type="ECO:0000313" key="3">
    <source>
        <dbReference type="EMBL" id="PTX50087.1"/>
    </source>
</evidence>
<dbReference type="InterPro" id="IPR006683">
    <property type="entry name" value="Thioestr_dom"/>
</dbReference>
<dbReference type="SUPFAM" id="SSF54637">
    <property type="entry name" value="Thioesterase/thiol ester dehydrase-isomerase"/>
    <property type="match status" value="1"/>
</dbReference>
<keyword evidence="4" id="KW-1185">Reference proteome</keyword>
<dbReference type="InterPro" id="IPR052723">
    <property type="entry name" value="Acyl-CoA_thioesterase_PaaI"/>
</dbReference>
<feature type="domain" description="Thioesterase" evidence="2">
    <location>
        <begin position="50"/>
        <end position="125"/>
    </location>
</feature>
<evidence type="ECO:0000259" key="2">
    <source>
        <dbReference type="Pfam" id="PF03061"/>
    </source>
</evidence>
<dbReference type="Pfam" id="PF03061">
    <property type="entry name" value="4HBT"/>
    <property type="match status" value="1"/>
</dbReference>
<evidence type="ECO:0000313" key="4">
    <source>
        <dbReference type="Proteomes" id="UP000244224"/>
    </source>
</evidence>
<comment type="caution">
    <text evidence="3">The sequence shown here is derived from an EMBL/GenBank/DDBJ whole genome shotgun (WGS) entry which is preliminary data.</text>
</comment>
<dbReference type="GO" id="GO:0016289">
    <property type="term" value="F:acyl-CoA hydrolase activity"/>
    <property type="evidence" value="ECO:0007669"/>
    <property type="project" value="TreeGrafter"/>
</dbReference>
<dbReference type="Proteomes" id="UP000244224">
    <property type="component" value="Unassembled WGS sequence"/>
</dbReference>
<keyword evidence="1" id="KW-0378">Hydrolase</keyword>
<proteinExistence type="predicted"/>
<dbReference type="CDD" id="cd03443">
    <property type="entry name" value="PaaI_thioesterase"/>
    <property type="match status" value="1"/>
</dbReference>
<dbReference type="NCBIfam" id="TIGR00369">
    <property type="entry name" value="unchar_dom_1"/>
    <property type="match status" value="1"/>
</dbReference>
<dbReference type="Gene3D" id="3.10.129.10">
    <property type="entry name" value="Hotdog Thioesterase"/>
    <property type="match status" value="1"/>
</dbReference>
<dbReference type="EMBL" id="QBKP01000006">
    <property type="protein sequence ID" value="PTX50087.1"/>
    <property type="molecule type" value="Genomic_DNA"/>
</dbReference>
<name>A0A2T6B1Y0_9RHOB</name>
<organism evidence="3 4">
    <name type="scientific">Gemmobacter caeni</name>
    <dbReference type="NCBI Taxonomy" id="589035"/>
    <lineage>
        <taxon>Bacteria</taxon>
        <taxon>Pseudomonadati</taxon>
        <taxon>Pseudomonadota</taxon>
        <taxon>Alphaproteobacteria</taxon>
        <taxon>Rhodobacterales</taxon>
        <taxon>Paracoccaceae</taxon>
        <taxon>Gemmobacter</taxon>
    </lineage>
</organism>
<reference evidence="3 4" key="1">
    <citation type="submission" date="2018-04" db="EMBL/GenBank/DDBJ databases">
        <title>Genomic Encyclopedia of Archaeal and Bacterial Type Strains, Phase II (KMG-II): from individual species to whole genera.</title>
        <authorList>
            <person name="Goeker M."/>
        </authorList>
    </citation>
    <scope>NUCLEOTIDE SEQUENCE [LARGE SCALE GENOMIC DNA]</scope>
    <source>
        <strain evidence="3 4">DSM 21823</strain>
    </source>
</reference>
<gene>
    <name evidence="3" type="ORF">C8N34_106269</name>
</gene>
<dbReference type="RefSeq" id="WP_108128996.1">
    <property type="nucleotide sequence ID" value="NZ_QBKP01000006.1"/>
</dbReference>
<dbReference type="InterPro" id="IPR003736">
    <property type="entry name" value="PAAI_dom"/>
</dbReference>
<protein>
    <submittedName>
        <fullName evidence="3">Acyl-CoA thioesterase</fullName>
    </submittedName>
</protein>
<dbReference type="PANTHER" id="PTHR42856">
    <property type="entry name" value="ACYL-COENZYME A THIOESTERASE PAAI"/>
    <property type="match status" value="1"/>
</dbReference>
<dbReference type="PANTHER" id="PTHR42856:SF1">
    <property type="entry name" value="ACYL-COENZYME A THIOESTERASE PAAI"/>
    <property type="match status" value="1"/>
</dbReference>
<evidence type="ECO:0000256" key="1">
    <source>
        <dbReference type="ARBA" id="ARBA00022801"/>
    </source>
</evidence>
<accession>A0A2T6B1Y0</accession>
<dbReference type="InterPro" id="IPR029069">
    <property type="entry name" value="HotDog_dom_sf"/>
</dbReference>
<dbReference type="AlphaFoldDB" id="A0A2T6B1Y0"/>